<feature type="chain" id="PRO_5002240504" evidence="3">
    <location>
        <begin position="36"/>
        <end position="287"/>
    </location>
</feature>
<feature type="region of interest" description="Disordered" evidence="1">
    <location>
        <begin position="36"/>
        <end position="68"/>
    </location>
</feature>
<dbReference type="Proteomes" id="UP000053342">
    <property type="component" value="Unassembled WGS sequence"/>
</dbReference>
<sequence length="287" mass="29992">MAEIFPNQFLLSSYDRWLVTILLLLSTSSKGGVWAQNGDGGGASGVEPGDIGGGSPGTGSENAGAQGSDTGSVKLSVGATVAIAVVVSLVVILGGTTAILFFLAKKRQWKIKEGLRKSATKVKSAVKAVTTPMTPKRMTFGGKSPVENQRRRIGGGGGGHTERTTVAATNPKKGLGIRAAASAMDDGIHRDKDRDLEKGVATVVAATQVTTTAPATRVVRDDGNGSGSDHEGDTESQNSKNKIITGTQQGERKSRKEKPRPPKVEIPTSSFEIDSPKTPIWKKVFGR</sequence>
<feature type="compositionally biased region" description="Polar residues" evidence="1">
    <location>
        <begin position="235"/>
        <end position="249"/>
    </location>
</feature>
<keyword evidence="2" id="KW-0472">Membrane</keyword>
<dbReference type="VEuPathDB" id="FungiDB:PV06_07053"/>
<dbReference type="HOGENOM" id="CLU_1142489_0_0_1"/>
<evidence type="ECO:0000256" key="1">
    <source>
        <dbReference type="SAM" id="MobiDB-lite"/>
    </source>
</evidence>
<dbReference type="GeneID" id="27359127"/>
<dbReference type="RefSeq" id="XP_016261719.1">
    <property type="nucleotide sequence ID" value="XM_016408239.1"/>
</dbReference>
<organism evidence="4 5">
    <name type="scientific">Exophiala oligosperma</name>
    <dbReference type="NCBI Taxonomy" id="215243"/>
    <lineage>
        <taxon>Eukaryota</taxon>
        <taxon>Fungi</taxon>
        <taxon>Dikarya</taxon>
        <taxon>Ascomycota</taxon>
        <taxon>Pezizomycotina</taxon>
        <taxon>Eurotiomycetes</taxon>
        <taxon>Chaetothyriomycetidae</taxon>
        <taxon>Chaetothyriales</taxon>
        <taxon>Herpotrichiellaceae</taxon>
        <taxon>Exophiala</taxon>
    </lineage>
</organism>
<feature type="region of interest" description="Disordered" evidence="1">
    <location>
        <begin position="212"/>
        <end position="287"/>
    </location>
</feature>
<proteinExistence type="predicted"/>
<evidence type="ECO:0000256" key="2">
    <source>
        <dbReference type="SAM" id="Phobius"/>
    </source>
</evidence>
<accession>A0A0D2DEU3</accession>
<dbReference type="AlphaFoldDB" id="A0A0D2DEU3"/>
<evidence type="ECO:0000313" key="5">
    <source>
        <dbReference type="Proteomes" id="UP000053342"/>
    </source>
</evidence>
<keyword evidence="2" id="KW-1133">Transmembrane helix</keyword>
<dbReference type="EMBL" id="KN847337">
    <property type="protein sequence ID" value="KIW41503.1"/>
    <property type="molecule type" value="Genomic_DNA"/>
</dbReference>
<evidence type="ECO:0000256" key="3">
    <source>
        <dbReference type="SAM" id="SignalP"/>
    </source>
</evidence>
<feature type="transmembrane region" description="Helical" evidence="2">
    <location>
        <begin position="77"/>
        <end position="103"/>
    </location>
</feature>
<keyword evidence="2" id="KW-0812">Transmembrane</keyword>
<keyword evidence="5" id="KW-1185">Reference proteome</keyword>
<feature type="compositionally biased region" description="Basic and acidic residues" evidence="1">
    <location>
        <begin position="250"/>
        <end position="263"/>
    </location>
</feature>
<dbReference type="OrthoDB" id="5425637at2759"/>
<evidence type="ECO:0000313" key="4">
    <source>
        <dbReference type="EMBL" id="KIW41503.1"/>
    </source>
</evidence>
<protein>
    <submittedName>
        <fullName evidence="4">Uncharacterized protein</fullName>
    </submittedName>
</protein>
<reference evidence="4 5" key="1">
    <citation type="submission" date="2015-01" db="EMBL/GenBank/DDBJ databases">
        <title>The Genome Sequence of Exophiala oligosperma CBS72588.</title>
        <authorList>
            <consortium name="The Broad Institute Genomics Platform"/>
            <person name="Cuomo C."/>
            <person name="de Hoog S."/>
            <person name="Gorbushina A."/>
            <person name="Stielow B."/>
            <person name="Teixiera M."/>
            <person name="Abouelleil A."/>
            <person name="Chapman S.B."/>
            <person name="Priest M."/>
            <person name="Young S.K."/>
            <person name="Wortman J."/>
            <person name="Nusbaum C."/>
            <person name="Birren B."/>
        </authorList>
    </citation>
    <scope>NUCLEOTIDE SEQUENCE [LARGE SCALE GENOMIC DNA]</scope>
    <source>
        <strain evidence="4 5">CBS 72588</strain>
    </source>
</reference>
<feature type="compositionally biased region" description="Gly residues" evidence="1">
    <location>
        <begin position="38"/>
        <end position="57"/>
    </location>
</feature>
<name>A0A0D2DEU3_9EURO</name>
<keyword evidence="3" id="KW-0732">Signal</keyword>
<feature type="signal peptide" evidence="3">
    <location>
        <begin position="1"/>
        <end position="35"/>
    </location>
</feature>
<feature type="region of interest" description="Disordered" evidence="1">
    <location>
        <begin position="134"/>
        <end position="165"/>
    </location>
</feature>
<gene>
    <name evidence="4" type="ORF">PV06_07053</name>
</gene>
<feature type="compositionally biased region" description="Basic and acidic residues" evidence="1">
    <location>
        <begin position="218"/>
        <end position="233"/>
    </location>
</feature>